<dbReference type="AlphaFoldDB" id="A0A2W7NRI0"/>
<comment type="similarity">
    <text evidence="1">Belongs to the cytidine and deoxycytidylate deaminase family.</text>
</comment>
<accession>A0A2W7NRI0</accession>
<dbReference type="Proteomes" id="UP000249239">
    <property type="component" value="Unassembled WGS sequence"/>
</dbReference>
<keyword evidence="4" id="KW-0862">Zinc</keyword>
<dbReference type="PROSITE" id="PS00903">
    <property type="entry name" value="CYT_DCMP_DEAMINASES_1"/>
    <property type="match status" value="1"/>
</dbReference>
<dbReference type="Pfam" id="PF00383">
    <property type="entry name" value="dCMP_cyt_deam_1"/>
    <property type="match status" value="1"/>
</dbReference>
<keyword evidence="7" id="KW-1185">Reference proteome</keyword>
<organism evidence="6 7">
    <name type="scientific">Breznakibacter xylanolyticus</name>
    <dbReference type="NCBI Taxonomy" id="990"/>
    <lineage>
        <taxon>Bacteria</taxon>
        <taxon>Pseudomonadati</taxon>
        <taxon>Bacteroidota</taxon>
        <taxon>Bacteroidia</taxon>
        <taxon>Marinilabiliales</taxon>
        <taxon>Marinilabiliaceae</taxon>
        <taxon>Breznakibacter</taxon>
    </lineage>
</organism>
<evidence type="ECO:0000313" key="6">
    <source>
        <dbReference type="EMBL" id="PZX15866.1"/>
    </source>
</evidence>
<evidence type="ECO:0000256" key="2">
    <source>
        <dbReference type="ARBA" id="ARBA00022723"/>
    </source>
</evidence>
<evidence type="ECO:0000256" key="1">
    <source>
        <dbReference type="ARBA" id="ARBA00006576"/>
    </source>
</evidence>
<dbReference type="EMBL" id="QKZK01000015">
    <property type="protein sequence ID" value="PZX15866.1"/>
    <property type="molecule type" value="Genomic_DNA"/>
</dbReference>
<dbReference type="SUPFAM" id="SSF53927">
    <property type="entry name" value="Cytidine deaminase-like"/>
    <property type="match status" value="1"/>
</dbReference>
<dbReference type="InterPro" id="IPR016192">
    <property type="entry name" value="APOBEC/CMP_deaminase_Zn-bd"/>
</dbReference>
<proteinExistence type="inferred from homology"/>
<dbReference type="Gene3D" id="3.40.140.10">
    <property type="entry name" value="Cytidine Deaminase, domain 2"/>
    <property type="match status" value="1"/>
</dbReference>
<evidence type="ECO:0000256" key="3">
    <source>
        <dbReference type="ARBA" id="ARBA00022801"/>
    </source>
</evidence>
<dbReference type="GO" id="GO:0008270">
    <property type="term" value="F:zinc ion binding"/>
    <property type="evidence" value="ECO:0007669"/>
    <property type="project" value="InterPro"/>
</dbReference>
<dbReference type="PANTHER" id="PTHR11079">
    <property type="entry name" value="CYTOSINE DEAMINASE FAMILY MEMBER"/>
    <property type="match status" value="1"/>
</dbReference>
<dbReference type="CDD" id="cd01285">
    <property type="entry name" value="nucleoside_deaminase"/>
    <property type="match status" value="1"/>
</dbReference>
<sequence>MGQDFTISYFRLEKTQFTHNTAIRYKKMTHEELMREAIRLSEENIQNGGGPFGAIVAREGQIVGRGTNRVTANNDPTAHAEVNAIRDASHHLKTFDLSGCDIYTSCEPCPMCLGAIYWAHIGHIYYANNQKDAAAIGFDDQFIYEEIDRPHQQRRIPHVCLLRDEASHAFSMWHAMGNKIEY</sequence>
<protein>
    <submittedName>
        <fullName evidence="6">tRNA(Arg) A34 adenosine deaminase TadA</fullName>
    </submittedName>
</protein>
<keyword evidence="2" id="KW-0479">Metal-binding</keyword>
<dbReference type="GO" id="GO:0047974">
    <property type="term" value="F:guanosine deaminase activity"/>
    <property type="evidence" value="ECO:0007669"/>
    <property type="project" value="TreeGrafter"/>
</dbReference>
<dbReference type="PROSITE" id="PS51747">
    <property type="entry name" value="CYT_DCMP_DEAMINASES_2"/>
    <property type="match status" value="1"/>
</dbReference>
<keyword evidence="3" id="KW-0378">Hydrolase</keyword>
<reference evidence="6 7" key="1">
    <citation type="submission" date="2018-06" db="EMBL/GenBank/DDBJ databases">
        <title>Genomic Encyclopedia of Archaeal and Bacterial Type Strains, Phase II (KMG-II): from individual species to whole genera.</title>
        <authorList>
            <person name="Goeker M."/>
        </authorList>
    </citation>
    <scope>NUCLEOTIDE SEQUENCE [LARGE SCALE GENOMIC DNA]</scope>
    <source>
        <strain evidence="6 7">DSM 6779</strain>
    </source>
</reference>
<dbReference type="GO" id="GO:0006152">
    <property type="term" value="P:purine nucleoside catabolic process"/>
    <property type="evidence" value="ECO:0007669"/>
    <property type="project" value="TreeGrafter"/>
</dbReference>
<evidence type="ECO:0000313" key="7">
    <source>
        <dbReference type="Proteomes" id="UP000249239"/>
    </source>
</evidence>
<dbReference type="InterPro" id="IPR016193">
    <property type="entry name" value="Cytidine_deaminase-like"/>
</dbReference>
<dbReference type="InterPro" id="IPR002125">
    <property type="entry name" value="CMP_dCMP_dom"/>
</dbReference>
<dbReference type="FunFam" id="3.40.140.10:FF:000011">
    <property type="entry name" value="tRNA-specific adenosine deaminase"/>
    <property type="match status" value="1"/>
</dbReference>
<evidence type="ECO:0000256" key="4">
    <source>
        <dbReference type="ARBA" id="ARBA00022833"/>
    </source>
</evidence>
<evidence type="ECO:0000259" key="5">
    <source>
        <dbReference type="PROSITE" id="PS51747"/>
    </source>
</evidence>
<name>A0A2W7NRI0_9BACT</name>
<comment type="caution">
    <text evidence="6">The sequence shown here is derived from an EMBL/GenBank/DDBJ whole genome shotgun (WGS) entry which is preliminary data.</text>
</comment>
<feature type="domain" description="CMP/dCMP-type deaminase" evidence="5">
    <location>
        <begin position="28"/>
        <end position="139"/>
    </location>
</feature>
<dbReference type="PANTHER" id="PTHR11079:SF161">
    <property type="entry name" value="CMP_DCMP-TYPE DEAMINASE DOMAIN-CONTAINING PROTEIN"/>
    <property type="match status" value="1"/>
</dbReference>
<gene>
    <name evidence="6" type="ORF">LX69_02054</name>
</gene>